<gene>
    <name evidence="2" type="ORF">GWI33_016133</name>
</gene>
<sequence>MSAMASVLAIAQRRRETVHSPGTPPQSPKVVPTTSGSPSSSVTTPTNATPKGNTLVLGQALLQNVQG</sequence>
<keyword evidence="3" id="KW-1185">Reference proteome</keyword>
<comment type="caution">
    <text evidence="2">The sequence shown here is derived from an EMBL/GenBank/DDBJ whole genome shotgun (WGS) entry which is preliminary data.</text>
</comment>
<proteinExistence type="predicted"/>
<dbReference type="Proteomes" id="UP000625711">
    <property type="component" value="Unassembled WGS sequence"/>
</dbReference>
<feature type="compositionally biased region" description="Low complexity" evidence="1">
    <location>
        <begin position="28"/>
        <end position="50"/>
    </location>
</feature>
<accession>A0A834HZA7</accession>
<organism evidence="2 3">
    <name type="scientific">Rhynchophorus ferrugineus</name>
    <name type="common">Red palm weevil</name>
    <name type="synonym">Curculio ferrugineus</name>
    <dbReference type="NCBI Taxonomy" id="354439"/>
    <lineage>
        <taxon>Eukaryota</taxon>
        <taxon>Metazoa</taxon>
        <taxon>Ecdysozoa</taxon>
        <taxon>Arthropoda</taxon>
        <taxon>Hexapoda</taxon>
        <taxon>Insecta</taxon>
        <taxon>Pterygota</taxon>
        <taxon>Neoptera</taxon>
        <taxon>Endopterygota</taxon>
        <taxon>Coleoptera</taxon>
        <taxon>Polyphaga</taxon>
        <taxon>Cucujiformia</taxon>
        <taxon>Curculionidae</taxon>
        <taxon>Dryophthorinae</taxon>
        <taxon>Rhynchophorus</taxon>
    </lineage>
</organism>
<reference evidence="2" key="1">
    <citation type="submission" date="2020-08" db="EMBL/GenBank/DDBJ databases">
        <title>Genome sequencing and assembly of the red palm weevil Rhynchophorus ferrugineus.</title>
        <authorList>
            <person name="Dias G.B."/>
            <person name="Bergman C.M."/>
            <person name="Manee M."/>
        </authorList>
    </citation>
    <scope>NUCLEOTIDE SEQUENCE</scope>
    <source>
        <strain evidence="2">AA-2017</strain>
        <tissue evidence="2">Whole larva</tissue>
    </source>
</reference>
<evidence type="ECO:0000313" key="3">
    <source>
        <dbReference type="Proteomes" id="UP000625711"/>
    </source>
</evidence>
<dbReference type="AlphaFoldDB" id="A0A834HZA7"/>
<protein>
    <submittedName>
        <fullName evidence="2">Uncharacterized protein</fullName>
    </submittedName>
</protein>
<dbReference type="OrthoDB" id="442176at2759"/>
<name>A0A834HZA7_RHYFE</name>
<feature type="region of interest" description="Disordered" evidence="1">
    <location>
        <begin position="1"/>
        <end position="52"/>
    </location>
</feature>
<evidence type="ECO:0000313" key="2">
    <source>
        <dbReference type="EMBL" id="KAF7270924.1"/>
    </source>
</evidence>
<dbReference type="EMBL" id="JAACXV010014040">
    <property type="protein sequence ID" value="KAF7270924.1"/>
    <property type="molecule type" value="Genomic_DNA"/>
</dbReference>
<evidence type="ECO:0000256" key="1">
    <source>
        <dbReference type="SAM" id="MobiDB-lite"/>
    </source>
</evidence>